<proteinExistence type="inferred from homology"/>
<comment type="similarity">
    <text evidence="1">Belongs to the leucine-binding protein family.</text>
</comment>
<feature type="domain" description="Leucine-binding protein" evidence="4">
    <location>
        <begin position="63"/>
        <end position="381"/>
    </location>
</feature>
<keyword evidence="2 3" id="KW-0732">Signal</keyword>
<dbReference type="PANTHER" id="PTHR30483">
    <property type="entry name" value="LEUCINE-SPECIFIC-BINDING PROTEIN"/>
    <property type="match status" value="1"/>
</dbReference>
<dbReference type="Proteomes" id="UP000060487">
    <property type="component" value="Unassembled WGS sequence"/>
</dbReference>
<dbReference type="Gene3D" id="3.40.50.2300">
    <property type="match status" value="2"/>
</dbReference>
<organism evidence="5 6">
    <name type="scientific">Candidatus Magnetominusculus xianensis</name>
    <dbReference type="NCBI Taxonomy" id="1748249"/>
    <lineage>
        <taxon>Bacteria</taxon>
        <taxon>Pseudomonadati</taxon>
        <taxon>Nitrospirota</taxon>
        <taxon>Nitrospiria</taxon>
        <taxon>Nitrospirales</taxon>
        <taxon>Nitrospiraceae</taxon>
        <taxon>Candidatus Magnetominusculus</taxon>
    </lineage>
</organism>
<evidence type="ECO:0000259" key="4">
    <source>
        <dbReference type="Pfam" id="PF13458"/>
    </source>
</evidence>
<dbReference type="Pfam" id="PF13458">
    <property type="entry name" value="Peripla_BP_6"/>
    <property type="match status" value="1"/>
</dbReference>
<feature type="chain" id="PRO_5047483999" evidence="3">
    <location>
        <begin position="22"/>
        <end position="392"/>
    </location>
</feature>
<dbReference type="PANTHER" id="PTHR30483:SF6">
    <property type="entry name" value="PERIPLASMIC BINDING PROTEIN OF ABC TRANSPORTER FOR NATURAL AMINO ACIDS"/>
    <property type="match status" value="1"/>
</dbReference>
<dbReference type="SUPFAM" id="SSF53822">
    <property type="entry name" value="Periplasmic binding protein-like I"/>
    <property type="match status" value="1"/>
</dbReference>
<evidence type="ECO:0000313" key="6">
    <source>
        <dbReference type="Proteomes" id="UP000060487"/>
    </source>
</evidence>
<gene>
    <name evidence="5" type="ORF">ASN18_2836</name>
</gene>
<evidence type="ECO:0000313" key="5">
    <source>
        <dbReference type="EMBL" id="KWT78331.1"/>
    </source>
</evidence>
<dbReference type="RefSeq" id="WP_085053455.1">
    <property type="nucleotide sequence ID" value="NZ_LNQR01000116.1"/>
</dbReference>
<dbReference type="InterPro" id="IPR028082">
    <property type="entry name" value="Peripla_BP_I"/>
</dbReference>
<evidence type="ECO:0000256" key="1">
    <source>
        <dbReference type="ARBA" id="ARBA00010062"/>
    </source>
</evidence>
<protein>
    <submittedName>
        <fullName evidence="5">Branched-chain amino acid ABC transporter substrate-binding protein</fullName>
    </submittedName>
</protein>
<feature type="signal peptide" evidence="3">
    <location>
        <begin position="1"/>
        <end position="21"/>
    </location>
</feature>
<dbReference type="InterPro" id="IPR028081">
    <property type="entry name" value="Leu-bd"/>
</dbReference>
<evidence type="ECO:0000256" key="2">
    <source>
        <dbReference type="ARBA" id="ARBA00022729"/>
    </source>
</evidence>
<dbReference type="EMBL" id="LNQR01000116">
    <property type="protein sequence ID" value="KWT78331.1"/>
    <property type="molecule type" value="Genomic_DNA"/>
</dbReference>
<accession>A0ABR5SDV3</accession>
<evidence type="ECO:0000256" key="3">
    <source>
        <dbReference type="SAM" id="SignalP"/>
    </source>
</evidence>
<comment type="caution">
    <text evidence="5">The sequence shown here is derived from an EMBL/GenBank/DDBJ whole genome shotgun (WGS) entry which is preliminary data.</text>
</comment>
<name>A0ABR5SDV3_9BACT</name>
<sequence>MSYNYRKIKAAILMITVLCFACEDASISEERAKRAKKAKGDITIAVAGSWDMSKSRPDLKNRADLRDGVELAVEEVNKTNVLKGRKIHLIAREDSADLNKARLLATEVVYNTDITAVIGHTFGFITSSVADIYKLGGMILMSPGQFIPEQTKGEQQMAFSYTPQPDAIAGLFVRHMQKMKYKTVAITYVNSPVTIKFLNTFYNAAEGKIKIIDSVSFNINTVVSYQSTLRKWANLEFDAIVFIAPSFYLGSLLRELKDNSMKIPVMTVAEPGLLVSSNHKLSDEVFVITCNYDNMSDELKQFISEFNKKYNYEPSHLAVNAYEAVKVLTNAWAAAGTTEPEKAAQEISKMKGHNGLCGTYNFDESGMLNTNEMYLVKVKDGKIEHIIDNDRR</sequence>
<keyword evidence="6" id="KW-1185">Reference proteome</keyword>
<dbReference type="InterPro" id="IPR051010">
    <property type="entry name" value="BCAA_transport"/>
</dbReference>
<reference evidence="5 6" key="1">
    <citation type="submission" date="2015-11" db="EMBL/GenBank/DDBJ databases">
        <authorList>
            <person name="Lin W."/>
        </authorList>
    </citation>
    <scope>NUCLEOTIDE SEQUENCE [LARGE SCALE GENOMIC DNA]</scope>
    <source>
        <strain evidence="5 6">HCH-1</strain>
    </source>
</reference>